<dbReference type="InterPro" id="IPR000719">
    <property type="entry name" value="Prot_kinase_dom"/>
</dbReference>
<evidence type="ECO:0000256" key="12">
    <source>
        <dbReference type="ARBA" id="ARBA00048679"/>
    </source>
</evidence>
<feature type="binding site" evidence="13">
    <location>
        <position position="395"/>
    </location>
    <ligand>
        <name>ATP</name>
        <dbReference type="ChEBI" id="CHEBI:30616"/>
    </ligand>
</feature>
<feature type="transmembrane region" description="Helical" evidence="15">
    <location>
        <begin position="651"/>
        <end position="670"/>
    </location>
</feature>
<dbReference type="Pfam" id="PF03607">
    <property type="entry name" value="DCX"/>
    <property type="match status" value="2"/>
</dbReference>
<dbReference type="InterPro" id="IPR011009">
    <property type="entry name" value="Kinase-like_dom_sf"/>
</dbReference>
<evidence type="ECO:0000313" key="18">
    <source>
        <dbReference type="EMBL" id="JAA93028.1"/>
    </source>
</evidence>
<dbReference type="AlphaFoldDB" id="T1E1B8"/>
<dbReference type="FunFam" id="3.10.20.230:FF:000001">
    <property type="entry name" value="serine/threonine-protein kinase DCLK1 isoform X1"/>
    <property type="match status" value="1"/>
</dbReference>
<dbReference type="PROSITE" id="PS00107">
    <property type="entry name" value="PROTEIN_KINASE_ATP"/>
    <property type="match status" value="1"/>
</dbReference>
<evidence type="ECO:0000256" key="5">
    <source>
        <dbReference type="ARBA" id="ARBA00022679"/>
    </source>
</evidence>
<keyword evidence="9 13" id="KW-0067">ATP-binding</keyword>
<feature type="region of interest" description="Disordered" evidence="14">
    <location>
        <begin position="1"/>
        <end position="36"/>
    </location>
</feature>
<evidence type="ECO:0000256" key="11">
    <source>
        <dbReference type="ARBA" id="ARBA00047899"/>
    </source>
</evidence>
<evidence type="ECO:0000256" key="9">
    <source>
        <dbReference type="ARBA" id="ARBA00022840"/>
    </source>
</evidence>
<keyword evidence="15" id="KW-0812">Transmembrane</keyword>
<name>T1E1B8_CUPSA</name>
<dbReference type="SUPFAM" id="SSF89837">
    <property type="entry name" value="Doublecortin (DC)"/>
    <property type="match status" value="2"/>
</dbReference>
<keyword evidence="15" id="KW-0472">Membrane</keyword>
<keyword evidence="15" id="KW-1133">Transmembrane helix</keyword>
<keyword evidence="5" id="KW-0808">Transferase</keyword>
<keyword evidence="3" id="KW-0723">Serine/threonine-protein kinase</keyword>
<reference evidence="18" key="1">
    <citation type="submission" date="2013-06" db="EMBL/GenBank/DDBJ databases">
        <title>Upstream open reading frames and Kozak regions of a set of assembled transcriptome sequences from the spider Cupiennius salei.</title>
        <authorList>
            <person name="French A.S."/>
            <person name="Li A.W."/>
            <person name="Meisner S."/>
            <person name="Torkkeli P.H."/>
        </authorList>
    </citation>
    <scope>NUCLEOTIDE SEQUENCE</scope>
    <source>
        <tissue evidence="18">Leg hypodermis</tissue>
    </source>
</reference>
<feature type="domain" description="Doublecortin" evidence="17">
    <location>
        <begin position="174"/>
        <end position="257"/>
    </location>
</feature>
<dbReference type="SMART" id="SM00537">
    <property type="entry name" value="DCX"/>
    <property type="match status" value="2"/>
</dbReference>
<comment type="catalytic activity">
    <reaction evidence="12">
        <text>L-seryl-[protein] + ATP = O-phospho-L-seryl-[protein] + ADP + H(+)</text>
        <dbReference type="Rhea" id="RHEA:17989"/>
        <dbReference type="Rhea" id="RHEA-COMP:9863"/>
        <dbReference type="Rhea" id="RHEA-COMP:11604"/>
        <dbReference type="ChEBI" id="CHEBI:15378"/>
        <dbReference type="ChEBI" id="CHEBI:29999"/>
        <dbReference type="ChEBI" id="CHEBI:30616"/>
        <dbReference type="ChEBI" id="CHEBI:83421"/>
        <dbReference type="ChEBI" id="CHEBI:456216"/>
        <dbReference type="EC" id="2.7.11.1"/>
    </reaction>
</comment>
<keyword evidence="4" id="KW-0597">Phosphoprotein</keyword>
<feature type="domain" description="Doublecortin" evidence="17">
    <location>
        <begin position="51"/>
        <end position="137"/>
    </location>
</feature>
<organism evidence="18">
    <name type="scientific">Cupiennius salei</name>
    <name type="common">American wandering spider</name>
    <dbReference type="NCBI Taxonomy" id="6928"/>
    <lineage>
        <taxon>Eukaryota</taxon>
        <taxon>Metazoa</taxon>
        <taxon>Ecdysozoa</taxon>
        <taxon>Arthropoda</taxon>
        <taxon>Chelicerata</taxon>
        <taxon>Arachnida</taxon>
        <taxon>Araneae</taxon>
        <taxon>Araneomorphae</taxon>
        <taxon>Entelegynae</taxon>
        <taxon>Lycosoidea</taxon>
        <taxon>Ctenidae</taxon>
        <taxon>Cupiennius</taxon>
    </lineage>
</organism>
<dbReference type="PROSITE" id="PS00108">
    <property type="entry name" value="PROTEIN_KINASE_ST"/>
    <property type="match status" value="1"/>
</dbReference>
<feature type="compositionally biased region" description="Low complexity" evidence="14">
    <location>
        <begin position="23"/>
        <end position="35"/>
    </location>
</feature>
<protein>
    <recommendedName>
        <fullName evidence="2">non-specific serine/threonine protein kinase</fullName>
        <ecNumber evidence="2">2.7.11.1</ecNumber>
    </recommendedName>
    <alternativeName>
        <fullName evidence="10">Doublecortin-like and CAM kinase-like protein</fullName>
    </alternativeName>
</protein>
<dbReference type="FunFam" id="3.30.200.20:FF:000042">
    <property type="entry name" value="Aurora kinase A"/>
    <property type="match status" value="1"/>
</dbReference>
<dbReference type="Pfam" id="PF00069">
    <property type="entry name" value="Pkinase"/>
    <property type="match status" value="1"/>
</dbReference>
<dbReference type="EC" id="2.7.11.1" evidence="2"/>
<dbReference type="Gene3D" id="3.10.20.230">
    <property type="entry name" value="Doublecortin domain"/>
    <property type="match status" value="2"/>
</dbReference>
<dbReference type="SUPFAM" id="SSF56112">
    <property type="entry name" value="Protein kinase-like (PK-like)"/>
    <property type="match status" value="1"/>
</dbReference>
<dbReference type="CDD" id="cd16109">
    <property type="entry name" value="DCX1"/>
    <property type="match status" value="1"/>
</dbReference>
<comment type="catalytic activity">
    <reaction evidence="11">
        <text>L-threonyl-[protein] + ATP = O-phospho-L-threonyl-[protein] + ADP + H(+)</text>
        <dbReference type="Rhea" id="RHEA:46608"/>
        <dbReference type="Rhea" id="RHEA-COMP:11060"/>
        <dbReference type="Rhea" id="RHEA-COMP:11605"/>
        <dbReference type="ChEBI" id="CHEBI:15378"/>
        <dbReference type="ChEBI" id="CHEBI:30013"/>
        <dbReference type="ChEBI" id="CHEBI:30616"/>
        <dbReference type="ChEBI" id="CHEBI:61977"/>
        <dbReference type="ChEBI" id="CHEBI:456216"/>
        <dbReference type="EC" id="2.7.11.1"/>
    </reaction>
</comment>
<dbReference type="PROSITE" id="PS50011">
    <property type="entry name" value="PROTEIN_KINASE_DOM"/>
    <property type="match status" value="1"/>
</dbReference>
<dbReference type="InterPro" id="IPR036572">
    <property type="entry name" value="Doublecortin_dom_sf"/>
</dbReference>
<keyword evidence="6" id="KW-0677">Repeat</keyword>
<evidence type="ECO:0000256" key="6">
    <source>
        <dbReference type="ARBA" id="ARBA00022737"/>
    </source>
</evidence>
<evidence type="ECO:0000256" key="1">
    <source>
        <dbReference type="ARBA" id="ARBA00005354"/>
    </source>
</evidence>
<evidence type="ECO:0000256" key="2">
    <source>
        <dbReference type="ARBA" id="ARBA00012513"/>
    </source>
</evidence>
<evidence type="ECO:0000256" key="13">
    <source>
        <dbReference type="PROSITE-ProRule" id="PRU10141"/>
    </source>
</evidence>
<dbReference type="CDD" id="cd14095">
    <property type="entry name" value="STKc_DCKL"/>
    <property type="match status" value="1"/>
</dbReference>
<accession>T1E1B8</accession>
<evidence type="ECO:0000256" key="7">
    <source>
        <dbReference type="ARBA" id="ARBA00022741"/>
    </source>
</evidence>
<dbReference type="GO" id="GO:0035556">
    <property type="term" value="P:intracellular signal transduction"/>
    <property type="evidence" value="ECO:0007669"/>
    <property type="project" value="InterPro"/>
</dbReference>
<dbReference type="EMBL" id="GAKT01000034">
    <property type="protein sequence ID" value="JAA93028.1"/>
    <property type="molecule type" value="mRNA"/>
</dbReference>
<dbReference type="SMART" id="SM00220">
    <property type="entry name" value="S_TKc"/>
    <property type="match status" value="1"/>
</dbReference>
<evidence type="ECO:0000256" key="15">
    <source>
        <dbReference type="SAM" id="Phobius"/>
    </source>
</evidence>
<feature type="domain" description="Protein kinase" evidence="16">
    <location>
        <begin position="366"/>
        <end position="621"/>
    </location>
</feature>
<evidence type="ECO:0000256" key="3">
    <source>
        <dbReference type="ARBA" id="ARBA00022527"/>
    </source>
</evidence>
<evidence type="ECO:0000256" key="10">
    <source>
        <dbReference type="ARBA" id="ARBA00031092"/>
    </source>
</evidence>
<evidence type="ECO:0000256" key="14">
    <source>
        <dbReference type="SAM" id="MobiDB-lite"/>
    </source>
</evidence>
<dbReference type="InterPro" id="IPR017441">
    <property type="entry name" value="Protein_kinase_ATP_BS"/>
</dbReference>
<keyword evidence="8 18" id="KW-0418">Kinase</keyword>
<dbReference type="PROSITE" id="PS50309">
    <property type="entry name" value="DC"/>
    <property type="match status" value="2"/>
</dbReference>
<feature type="compositionally biased region" description="Polar residues" evidence="14">
    <location>
        <begin position="1"/>
        <end position="10"/>
    </location>
</feature>
<dbReference type="PANTHER" id="PTHR24347">
    <property type="entry name" value="SERINE/THREONINE-PROTEIN KINASE"/>
    <property type="match status" value="1"/>
</dbReference>
<dbReference type="Gene3D" id="3.30.200.20">
    <property type="entry name" value="Phosphorylase Kinase, domain 1"/>
    <property type="match status" value="1"/>
</dbReference>
<dbReference type="GO" id="GO:0005524">
    <property type="term" value="F:ATP binding"/>
    <property type="evidence" value="ECO:0007669"/>
    <property type="project" value="UniProtKB-UniRule"/>
</dbReference>
<dbReference type="InterPro" id="IPR008271">
    <property type="entry name" value="Ser/Thr_kinase_AS"/>
</dbReference>
<evidence type="ECO:0000256" key="4">
    <source>
        <dbReference type="ARBA" id="ARBA00022553"/>
    </source>
</evidence>
<sequence length="671" mass="75849">MATASESSMCTEAACEKREPKSSRSGRTSPSHSSPAMRLSLKQLIQEKKTKKLKFYRNGDRYFKGVQYVLSLEKIRSFDALLQDLFRILVDNVSLPNGVRFIFSIDGKEKIVNLEQFADGGHYVCSSADHFIKLDYMKNAKPSWAITKKLHETQSLKKDLDEQNRESRDFIRPKVVFIIRNGLKPRKIVQELLNKKTAHTFDQVLNLINRVVKLDTGALRKVYTLSGKQVTSLADFFIKDEVFIAYGSEKCLEGDFELDVEEYRYLAYTCKDGISLSKYVKSCQEVLNIVQVLATTKRVSSRLEDLCRNGKSPCDSSRSSFSASPLLVGEFEMSHSLRPWNHSGLDYQNGHEQLSSPIPYDITQKYDIGKIIGDGNFAVVHECVNKITKTEYALKVIDKHKCKGKGHMIQSEVAILRHVRHVNIVQLIEEFDYENHLYLVMELVKGGDLFDAITTATKYTEKDASLMVHDLSSALCYLHSLNIVHRDIKPENLLVVAHEDGTRSLKLGDFGLAIEVKEPLYTICGTPTYVAPEILAETGYGVKVDIWAAGVITYILLCGFAPFISQDQEELFSQILAGKYEFPEPFWDDVSDSAKELITLMLKVNPDERFSASEVLNHPWVQAVSALDTDMQSAVSREITMHFDHKPKPSLKAAGIALIAVFFWLPILTLQ</sequence>
<proteinExistence type="evidence at transcript level"/>
<dbReference type="Gene3D" id="1.10.510.10">
    <property type="entry name" value="Transferase(Phosphotransferase) domain 1"/>
    <property type="match status" value="1"/>
</dbReference>
<keyword evidence="7 13" id="KW-0547">Nucleotide-binding</keyword>
<evidence type="ECO:0000256" key="8">
    <source>
        <dbReference type="ARBA" id="ARBA00022777"/>
    </source>
</evidence>
<comment type="similarity">
    <text evidence="1">Belongs to the protein kinase superfamily. CAMK Ser/Thr protein kinase family. CaMK subfamily.</text>
</comment>
<dbReference type="FunFam" id="1.10.510.10:FF:000066">
    <property type="entry name" value="Serine/threonine-protein kinase DCLK1 isoform 2"/>
    <property type="match status" value="1"/>
</dbReference>
<evidence type="ECO:0000259" key="17">
    <source>
        <dbReference type="PROSITE" id="PS50309"/>
    </source>
</evidence>
<dbReference type="GO" id="GO:0004674">
    <property type="term" value="F:protein serine/threonine kinase activity"/>
    <property type="evidence" value="ECO:0007669"/>
    <property type="project" value="UniProtKB-KW"/>
</dbReference>
<evidence type="ECO:0000259" key="16">
    <source>
        <dbReference type="PROSITE" id="PS50011"/>
    </source>
</evidence>
<dbReference type="GO" id="GO:0007417">
    <property type="term" value="P:central nervous system development"/>
    <property type="evidence" value="ECO:0007669"/>
    <property type="project" value="UniProtKB-ARBA"/>
</dbReference>
<dbReference type="InterPro" id="IPR003533">
    <property type="entry name" value="Doublecortin_dom"/>
</dbReference>